<dbReference type="EMBL" id="JBHYPX010000051">
    <property type="protein sequence ID" value="MFE1354878.1"/>
    <property type="molecule type" value="Genomic_DNA"/>
</dbReference>
<reference evidence="1 2" key="1">
    <citation type="submission" date="2024-09" db="EMBL/GenBank/DDBJ databases">
        <title>The Natural Products Discovery Center: Release of the First 8490 Sequenced Strains for Exploring Actinobacteria Biosynthetic Diversity.</title>
        <authorList>
            <person name="Kalkreuter E."/>
            <person name="Kautsar S.A."/>
            <person name="Yang D."/>
            <person name="Bader C.D."/>
            <person name="Teijaro C.N."/>
            <person name="Fluegel L."/>
            <person name="Davis C.M."/>
            <person name="Simpson J.R."/>
            <person name="Lauterbach L."/>
            <person name="Steele A.D."/>
            <person name="Gui C."/>
            <person name="Meng S."/>
            <person name="Li G."/>
            <person name="Viehrig K."/>
            <person name="Ye F."/>
            <person name="Su P."/>
            <person name="Kiefer A.F."/>
            <person name="Nichols A."/>
            <person name="Cepeda A.J."/>
            <person name="Yan W."/>
            <person name="Fan B."/>
            <person name="Jiang Y."/>
            <person name="Adhikari A."/>
            <person name="Zheng C.-J."/>
            <person name="Schuster L."/>
            <person name="Cowan T.M."/>
            <person name="Smanski M.J."/>
            <person name="Chevrette M.G."/>
            <person name="De Carvalho L.P.S."/>
            <person name="Shen B."/>
        </authorList>
    </citation>
    <scope>NUCLEOTIDE SEQUENCE [LARGE SCALE GENOMIC DNA]</scope>
    <source>
        <strain evidence="1 2">NPDC058753</strain>
    </source>
</reference>
<dbReference type="PANTHER" id="PTHR34724">
    <property type="entry name" value="OS12G0596101 PROTEIN"/>
    <property type="match status" value="1"/>
</dbReference>
<proteinExistence type="predicted"/>
<organism evidence="1 2">
    <name type="scientific">Kitasatospora phosalacinea</name>
    <dbReference type="NCBI Taxonomy" id="2065"/>
    <lineage>
        <taxon>Bacteria</taxon>
        <taxon>Bacillati</taxon>
        <taxon>Actinomycetota</taxon>
        <taxon>Actinomycetes</taxon>
        <taxon>Kitasatosporales</taxon>
        <taxon>Streptomycetaceae</taxon>
        <taxon>Kitasatospora</taxon>
    </lineage>
</organism>
<keyword evidence="2" id="KW-1185">Reference proteome</keyword>
<gene>
    <name evidence="1" type="ORF">ACFW6T_23115</name>
</gene>
<dbReference type="PANTHER" id="PTHR34724:SF2">
    <property type="entry name" value="OS12G0596101 PROTEIN"/>
    <property type="match status" value="1"/>
</dbReference>
<accession>A0ABW6GQ64</accession>
<evidence type="ECO:0000313" key="2">
    <source>
        <dbReference type="Proteomes" id="UP001599542"/>
    </source>
</evidence>
<sequence>MCRRVTCKSCGKPSFAGCGMHVEQVLAEVPKSQRCSCATDAGAGAGAGKGAGSASGSWFARLWRRG</sequence>
<protein>
    <submittedName>
        <fullName evidence="1">Uncharacterized protein</fullName>
    </submittedName>
</protein>
<comment type="caution">
    <text evidence="1">The sequence shown here is derived from an EMBL/GenBank/DDBJ whole genome shotgun (WGS) entry which is preliminary data.</text>
</comment>
<dbReference type="Proteomes" id="UP001599542">
    <property type="component" value="Unassembled WGS sequence"/>
</dbReference>
<evidence type="ECO:0000313" key="1">
    <source>
        <dbReference type="EMBL" id="MFE1354878.1"/>
    </source>
</evidence>
<dbReference type="RefSeq" id="WP_380324718.1">
    <property type="nucleotide sequence ID" value="NZ_JBHYPW010000026.1"/>
</dbReference>
<name>A0ABW6GQ64_9ACTN</name>